<evidence type="ECO:0000313" key="3">
    <source>
        <dbReference type="EMBL" id="EFV43512.2"/>
    </source>
</evidence>
<organism evidence="3 4">
    <name type="scientific">Bilophila wadsworthia (strain 3_1_6)</name>
    <dbReference type="NCBI Taxonomy" id="563192"/>
    <lineage>
        <taxon>Bacteria</taxon>
        <taxon>Pseudomonadati</taxon>
        <taxon>Thermodesulfobacteriota</taxon>
        <taxon>Desulfovibrionia</taxon>
        <taxon>Desulfovibrionales</taxon>
        <taxon>Desulfovibrionaceae</taxon>
        <taxon>Bilophila</taxon>
    </lineage>
</organism>
<reference evidence="3 4" key="1">
    <citation type="submission" date="2010-10" db="EMBL/GenBank/DDBJ databases">
        <authorList>
            <consortium name="The Broad Institute Genome Sequencing Platform"/>
            <person name="Ward D."/>
            <person name="Earl A."/>
            <person name="Feldgarden M."/>
            <person name="Young S.K."/>
            <person name="Gargeya S."/>
            <person name="Zeng Q."/>
            <person name="Alvarado L."/>
            <person name="Berlin A."/>
            <person name="Bochicchio J."/>
            <person name="Chapman S.B."/>
            <person name="Chen Z."/>
            <person name="Freedman E."/>
            <person name="Gellesch M."/>
            <person name="Goldberg J."/>
            <person name="Griggs A."/>
            <person name="Gujja S."/>
            <person name="Heilman E."/>
            <person name="Heiman D."/>
            <person name="Howarth C."/>
            <person name="Mehta T."/>
            <person name="Neiman D."/>
            <person name="Pearson M."/>
            <person name="Roberts A."/>
            <person name="Saif S."/>
            <person name="Shea T."/>
            <person name="Shenoy N."/>
            <person name="Sisk P."/>
            <person name="Stolte C."/>
            <person name="Sykes S."/>
            <person name="White J."/>
            <person name="Yandava C."/>
            <person name="Allen-Vercoe E."/>
            <person name="Sibley C."/>
            <person name="Ambrose C.E."/>
            <person name="Strauss J."/>
            <person name="Daigneault M."/>
            <person name="Haas B."/>
            <person name="Nusbaum C."/>
            <person name="Birren B."/>
        </authorList>
    </citation>
    <scope>NUCLEOTIDE SEQUENCE [LARGE SCALE GENOMIC DNA]</scope>
    <source>
        <strain evidence="3 4">3_1_6</strain>
    </source>
</reference>
<evidence type="ECO:0000256" key="2">
    <source>
        <dbReference type="ARBA" id="ARBA00022679"/>
    </source>
</evidence>
<evidence type="ECO:0000256" key="1">
    <source>
        <dbReference type="ARBA" id="ARBA00022676"/>
    </source>
</evidence>
<name>E5Y935_BILW3</name>
<dbReference type="PANTHER" id="PTHR30160">
    <property type="entry name" value="TETRAACYLDISACCHARIDE 4'-KINASE-RELATED"/>
    <property type="match status" value="1"/>
</dbReference>
<evidence type="ECO:0000313" key="4">
    <source>
        <dbReference type="Proteomes" id="UP000006034"/>
    </source>
</evidence>
<dbReference type="Gene3D" id="3.40.50.2000">
    <property type="entry name" value="Glycogen Phosphorylase B"/>
    <property type="match status" value="2"/>
</dbReference>
<dbReference type="GO" id="GO:0009244">
    <property type="term" value="P:lipopolysaccharide core region biosynthetic process"/>
    <property type="evidence" value="ECO:0007669"/>
    <property type="project" value="TreeGrafter"/>
</dbReference>
<dbReference type="HOGENOM" id="CLU_038371_0_0_7"/>
<keyword evidence="1" id="KW-0328">Glycosyltransferase</keyword>
<reference evidence="3 4" key="2">
    <citation type="submission" date="2013-04" db="EMBL/GenBank/DDBJ databases">
        <title>The Genome Sequence of Bilophila wadsworthia 3_1_6.</title>
        <authorList>
            <consortium name="The Broad Institute Genomics Platform"/>
            <person name="Earl A."/>
            <person name="Ward D."/>
            <person name="Feldgarden M."/>
            <person name="Gevers D."/>
            <person name="Sibley C."/>
            <person name="Strauss J."/>
            <person name="Allen-Vercoe E."/>
            <person name="Walker B."/>
            <person name="Young S."/>
            <person name="Zeng Q."/>
            <person name="Gargeya S."/>
            <person name="Fitzgerald M."/>
            <person name="Haas B."/>
            <person name="Abouelleil A."/>
            <person name="Allen A.W."/>
            <person name="Alvarado L."/>
            <person name="Arachchi H.M."/>
            <person name="Berlin A.M."/>
            <person name="Chapman S.B."/>
            <person name="Gainer-Dewar J."/>
            <person name="Goldberg J."/>
            <person name="Griggs A."/>
            <person name="Gujja S."/>
            <person name="Hansen M."/>
            <person name="Howarth C."/>
            <person name="Imamovic A."/>
            <person name="Ireland A."/>
            <person name="Larimer J."/>
            <person name="McCowan C."/>
            <person name="Murphy C."/>
            <person name="Pearson M."/>
            <person name="Poon T.W."/>
            <person name="Priest M."/>
            <person name="Roberts A."/>
            <person name="Saif S."/>
            <person name="Shea T."/>
            <person name="Sisk P."/>
            <person name="Sykes S."/>
            <person name="Wortman J."/>
            <person name="Nusbaum C."/>
            <person name="Birren B."/>
        </authorList>
    </citation>
    <scope>NUCLEOTIDE SEQUENCE [LARGE SCALE GENOMIC DNA]</scope>
    <source>
        <strain evidence="3 4">3_1_6</strain>
    </source>
</reference>
<dbReference type="GeneID" id="78084902"/>
<dbReference type="PANTHER" id="PTHR30160:SF22">
    <property type="entry name" value="LIPOPOLYSACCHARIDE CORE BIOSYNTHESIS PROTEIN"/>
    <property type="match status" value="1"/>
</dbReference>
<dbReference type="InterPro" id="IPR051199">
    <property type="entry name" value="LPS_LOS_Heptosyltrfase"/>
</dbReference>
<dbReference type="InterPro" id="IPR002201">
    <property type="entry name" value="Glyco_trans_9"/>
</dbReference>
<gene>
    <name evidence="3" type="ORF">HMPREF0179_02703</name>
</gene>
<dbReference type="GO" id="GO:0008713">
    <property type="term" value="F:ADP-heptose-lipopolysaccharide heptosyltransferase activity"/>
    <property type="evidence" value="ECO:0007669"/>
    <property type="project" value="TreeGrafter"/>
</dbReference>
<evidence type="ECO:0008006" key="5">
    <source>
        <dbReference type="Google" id="ProtNLM"/>
    </source>
</evidence>
<proteinExistence type="predicted"/>
<dbReference type="STRING" id="563192.HMPREF0179_02703"/>
<dbReference type="EMBL" id="ADCP02000001">
    <property type="protein sequence ID" value="EFV43512.2"/>
    <property type="molecule type" value="Genomic_DNA"/>
</dbReference>
<dbReference type="eggNOG" id="COG0859">
    <property type="taxonomic scope" value="Bacteria"/>
</dbReference>
<comment type="caution">
    <text evidence="3">The sequence shown here is derived from an EMBL/GenBank/DDBJ whole genome shotgun (WGS) entry which is preliminary data.</text>
</comment>
<dbReference type="OrthoDB" id="9760688at2"/>
<sequence length="324" mass="36584">MIRLSALGDVALTTGVLEYWHRTRGWTFTVITREAFAPVLERHPAVCSIVGLAKEDLRFPRQLGVFRDLAEAHAGQGLLDLHGTLRTRLLSLLWKGPVKRYRKLGLERRLFLRSKGRLFRNELRLWNVPQRYALAVEATPPPRAALLPHIWLSDEEIRQGQRLLEQLPDKAGTPPIALHPYATHPDKAWKEAYWRQLMELFESRGIPWIVIGRGSCMEGIPASRNFTNRTSLRETCALLKSSSLLITGDSGPMHLAGAVGTPVLALFGPTTEEWGFFPAGPKDRVLESQLDCRPCTLHGKKHCDRNHACMQSITPEQVMRALDE</sequence>
<accession>E5Y935</accession>
<dbReference type="SUPFAM" id="SSF53756">
    <property type="entry name" value="UDP-Glycosyltransferase/glycogen phosphorylase"/>
    <property type="match status" value="1"/>
</dbReference>
<keyword evidence="2" id="KW-0808">Transferase</keyword>
<dbReference type="Proteomes" id="UP000006034">
    <property type="component" value="Unassembled WGS sequence"/>
</dbReference>
<dbReference type="Pfam" id="PF01075">
    <property type="entry name" value="Glyco_transf_9"/>
    <property type="match status" value="1"/>
</dbReference>
<dbReference type="CDD" id="cd03789">
    <property type="entry name" value="GT9_LPS_heptosyltransferase"/>
    <property type="match status" value="1"/>
</dbReference>
<dbReference type="RefSeq" id="WP_016360556.1">
    <property type="nucleotide sequence ID" value="NZ_KE150238.1"/>
</dbReference>
<dbReference type="GO" id="GO:0005829">
    <property type="term" value="C:cytosol"/>
    <property type="evidence" value="ECO:0007669"/>
    <property type="project" value="TreeGrafter"/>
</dbReference>
<dbReference type="AlphaFoldDB" id="E5Y935"/>
<protein>
    <recommendedName>
        <fullName evidence="5">Heptosyltransferase II</fullName>
    </recommendedName>
</protein>
<keyword evidence="4" id="KW-1185">Reference proteome</keyword>